<evidence type="ECO:0000313" key="2">
    <source>
        <dbReference type="Proteomes" id="UP000299102"/>
    </source>
</evidence>
<dbReference type="AlphaFoldDB" id="A0A4C1WDN6"/>
<dbReference type="OrthoDB" id="6817893at2759"/>
<name>A0A4C1WDN6_EUMVA</name>
<organism evidence="1 2">
    <name type="scientific">Eumeta variegata</name>
    <name type="common">Bagworm moth</name>
    <name type="synonym">Eumeta japonica</name>
    <dbReference type="NCBI Taxonomy" id="151549"/>
    <lineage>
        <taxon>Eukaryota</taxon>
        <taxon>Metazoa</taxon>
        <taxon>Ecdysozoa</taxon>
        <taxon>Arthropoda</taxon>
        <taxon>Hexapoda</taxon>
        <taxon>Insecta</taxon>
        <taxon>Pterygota</taxon>
        <taxon>Neoptera</taxon>
        <taxon>Endopterygota</taxon>
        <taxon>Lepidoptera</taxon>
        <taxon>Glossata</taxon>
        <taxon>Ditrysia</taxon>
        <taxon>Tineoidea</taxon>
        <taxon>Psychidae</taxon>
        <taxon>Oiketicinae</taxon>
        <taxon>Eumeta</taxon>
    </lineage>
</organism>
<sequence>MAAPKYDPNSLWVALSEFGEGNIFSVYPTLLAQLLLEEEDSRVDGDTSEVEKLILPSDKDWRLQKYFYLVGLQKTLEWTVDSPKRVLPLKCALARPLKRKLTACRQKCRQMPVQLEYTQGGATGVQAQGADPGGRKNGRTRQDYYFFTLLLINPRCAPSARF</sequence>
<proteinExistence type="predicted"/>
<accession>A0A4C1WDN6</accession>
<evidence type="ECO:0000313" key="1">
    <source>
        <dbReference type="EMBL" id="GBP48235.1"/>
    </source>
</evidence>
<protein>
    <submittedName>
        <fullName evidence="1">Uncharacterized protein</fullName>
    </submittedName>
</protein>
<keyword evidence="2" id="KW-1185">Reference proteome</keyword>
<reference evidence="1 2" key="1">
    <citation type="journal article" date="2019" name="Commun. Biol.">
        <title>The bagworm genome reveals a unique fibroin gene that provides high tensile strength.</title>
        <authorList>
            <person name="Kono N."/>
            <person name="Nakamura H."/>
            <person name="Ohtoshi R."/>
            <person name="Tomita M."/>
            <person name="Numata K."/>
            <person name="Arakawa K."/>
        </authorList>
    </citation>
    <scope>NUCLEOTIDE SEQUENCE [LARGE SCALE GENOMIC DNA]</scope>
</reference>
<gene>
    <name evidence="1" type="ORF">EVAR_96824_1</name>
</gene>
<dbReference type="EMBL" id="BGZK01000519">
    <property type="protein sequence ID" value="GBP48235.1"/>
    <property type="molecule type" value="Genomic_DNA"/>
</dbReference>
<comment type="caution">
    <text evidence="1">The sequence shown here is derived from an EMBL/GenBank/DDBJ whole genome shotgun (WGS) entry which is preliminary data.</text>
</comment>
<dbReference type="Proteomes" id="UP000299102">
    <property type="component" value="Unassembled WGS sequence"/>
</dbReference>